<keyword evidence="1" id="KW-0489">Methyltransferase</keyword>
<dbReference type="Pfam" id="PF00856">
    <property type="entry name" value="SET"/>
    <property type="match status" value="1"/>
</dbReference>
<comment type="function">
    <text evidence="7">Protein-lysine N-methyltransferase. Monomethylates PRMT5, modulating its transcriptional activity. May also act as a histone methyltransferase. Plays a critical role in cardiac development. Acts as a key epigenetic regulator of gene expression during cardiac development via its dual activities as a methyltransferase and negative regulator of HDAC1.</text>
</comment>
<proteinExistence type="predicted"/>
<keyword evidence="11" id="KW-0802">TPR repeat</keyword>
<dbReference type="InterPro" id="IPR046341">
    <property type="entry name" value="SET_dom_sf"/>
</dbReference>
<dbReference type="PANTHER" id="PTHR46165:SF7">
    <property type="entry name" value="SET AND MYND DOMAIN-CONTAINING PROTEIN 4"/>
    <property type="match status" value="1"/>
</dbReference>
<dbReference type="PROSITE" id="PS50865">
    <property type="entry name" value="ZF_MYND_2"/>
    <property type="match status" value="1"/>
</dbReference>
<dbReference type="SUPFAM" id="SSF48452">
    <property type="entry name" value="TPR-like"/>
    <property type="match status" value="1"/>
</dbReference>
<dbReference type="SUPFAM" id="SSF82199">
    <property type="entry name" value="SET domain"/>
    <property type="match status" value="1"/>
</dbReference>
<dbReference type="GO" id="GO:0005737">
    <property type="term" value="C:cytoplasm"/>
    <property type="evidence" value="ECO:0007669"/>
    <property type="project" value="TreeGrafter"/>
</dbReference>
<evidence type="ECO:0000259" key="12">
    <source>
        <dbReference type="PROSITE" id="PS50280"/>
    </source>
</evidence>
<keyword evidence="3" id="KW-0949">S-adenosyl-L-methionine</keyword>
<accession>A0A8J2HM37</accession>
<dbReference type="GO" id="GO:0008757">
    <property type="term" value="F:S-adenosylmethionine-dependent methyltransferase activity"/>
    <property type="evidence" value="ECO:0007669"/>
    <property type="project" value="UniProtKB-ARBA"/>
</dbReference>
<dbReference type="PANTHER" id="PTHR46165">
    <property type="entry name" value="SET AND MYND DOMAIN-CONTAINING PROTEIN 4"/>
    <property type="match status" value="1"/>
</dbReference>
<sequence>MFDSDEIEIKSYFKSNLLACRQAIDDDFKKFATLDTNGQRVSLLLSYPEAHELSLEVENCPVKDLQSALKLKESGNKYFGHGNFFKALETYSSAILITPKKELGIFLANRSAALYNLTLFEEALSDANEAFKIGYPKELAYKLEERRARCHLALKNNSEAISSFQKTLACLDDTKLPLEKKQKLEMDVRMMLAVMEKGKELNKSKDTKSTAQNGSAKLKQSALCAKLQVPKIADCNPLYPNCSSSMEIRESQDLGRYGVATRDIEPGELLMVEKPNNAVLLTEYRLTNCHYCFTKNIAPYPAACDTCAAVAYCSTKCRDADSKVHLNECSVLVPLWLSEASVTCLMAIKAIIQKPWSKLKALKEEFYKSKAGFKPSADHPFKGTDYVCFWSLVTHESERTIDDLFHRAYMAAWLLRVLKTSRYLPESIKTAPQEPLSEDELYVADLLCHHLQLLQFNTHEISEIIKPRGETNLAKCKNNFIGGGLFPTPALLNHSCNPGIIRYFVGTTMIVRAIRTIKKGAEVCDNYGPNFATTVESDRKLNVDSNEFMCLCSKCGKSTNIMKGLKALQDTDALFKVASRHLEDGENSEALDTYLKILKIFDETLEHPIKDYYLCQQGVKLTMLPLGNTAIRKRIK</sequence>
<name>A0A8J2HM37_COTCN</name>
<keyword evidence="15" id="KW-1185">Reference proteome</keyword>
<evidence type="ECO:0000256" key="6">
    <source>
        <dbReference type="ARBA" id="ARBA00022833"/>
    </source>
</evidence>
<dbReference type="Gene3D" id="6.10.140.2220">
    <property type="match status" value="1"/>
</dbReference>
<evidence type="ECO:0000256" key="3">
    <source>
        <dbReference type="ARBA" id="ARBA00022691"/>
    </source>
</evidence>
<dbReference type="CDD" id="cd10536">
    <property type="entry name" value="SET_SMYD4"/>
    <property type="match status" value="1"/>
</dbReference>
<feature type="domain" description="MYND-type" evidence="13">
    <location>
        <begin position="289"/>
        <end position="329"/>
    </location>
</feature>
<evidence type="ECO:0000313" key="15">
    <source>
        <dbReference type="Proteomes" id="UP000786811"/>
    </source>
</evidence>
<keyword evidence="4" id="KW-0479">Metal-binding</keyword>
<dbReference type="GO" id="GO:0008170">
    <property type="term" value="F:N-methyltransferase activity"/>
    <property type="evidence" value="ECO:0007669"/>
    <property type="project" value="UniProtKB-ARBA"/>
</dbReference>
<evidence type="ECO:0000256" key="8">
    <source>
        <dbReference type="ARBA" id="ARBA00093635"/>
    </source>
</evidence>
<evidence type="ECO:0000256" key="2">
    <source>
        <dbReference type="ARBA" id="ARBA00022679"/>
    </source>
</evidence>
<dbReference type="Gene3D" id="1.10.220.160">
    <property type="match status" value="1"/>
</dbReference>
<dbReference type="PROSITE" id="PS01360">
    <property type="entry name" value="ZF_MYND_1"/>
    <property type="match status" value="1"/>
</dbReference>
<dbReference type="AlphaFoldDB" id="A0A8J2HM37"/>
<dbReference type="InterPro" id="IPR019734">
    <property type="entry name" value="TPR_rpt"/>
</dbReference>
<dbReference type="InterPro" id="IPR052097">
    <property type="entry name" value="SET-MYND_domain_protein"/>
</dbReference>
<dbReference type="GO" id="GO:0042826">
    <property type="term" value="F:histone deacetylase binding"/>
    <property type="evidence" value="ECO:0007669"/>
    <property type="project" value="TreeGrafter"/>
</dbReference>
<keyword evidence="5 10" id="KW-0863">Zinc-finger</keyword>
<keyword evidence="2" id="KW-0808">Transferase</keyword>
<dbReference type="GO" id="GO:0005634">
    <property type="term" value="C:nucleus"/>
    <property type="evidence" value="ECO:0007669"/>
    <property type="project" value="TreeGrafter"/>
</dbReference>
<dbReference type="Gene3D" id="2.170.270.10">
    <property type="entry name" value="SET domain"/>
    <property type="match status" value="1"/>
</dbReference>
<evidence type="ECO:0000256" key="7">
    <source>
        <dbReference type="ARBA" id="ARBA00093423"/>
    </source>
</evidence>
<dbReference type="GO" id="GO:0008276">
    <property type="term" value="F:protein methyltransferase activity"/>
    <property type="evidence" value="ECO:0007669"/>
    <property type="project" value="UniProtKB-ARBA"/>
</dbReference>
<feature type="domain" description="SET" evidence="12">
    <location>
        <begin position="244"/>
        <end position="528"/>
    </location>
</feature>
<dbReference type="Pfam" id="PF01753">
    <property type="entry name" value="zf-MYND"/>
    <property type="match status" value="1"/>
</dbReference>
<evidence type="ECO:0000256" key="4">
    <source>
        <dbReference type="ARBA" id="ARBA00022723"/>
    </source>
</evidence>
<reference evidence="14" key="1">
    <citation type="submission" date="2021-04" db="EMBL/GenBank/DDBJ databases">
        <authorList>
            <person name="Chebbi M.A.C M."/>
        </authorList>
    </citation>
    <scope>NUCLEOTIDE SEQUENCE</scope>
</reference>
<evidence type="ECO:0000256" key="9">
    <source>
        <dbReference type="ARBA" id="ARBA00093680"/>
    </source>
</evidence>
<dbReference type="Gene3D" id="1.25.40.10">
    <property type="entry name" value="Tetratricopeptide repeat domain"/>
    <property type="match status" value="1"/>
</dbReference>
<keyword evidence="6" id="KW-0862">Zinc</keyword>
<dbReference type="PROSITE" id="PS50280">
    <property type="entry name" value="SET"/>
    <property type="match status" value="1"/>
</dbReference>
<dbReference type="OrthoDB" id="1028014at2759"/>
<evidence type="ECO:0000313" key="14">
    <source>
        <dbReference type="EMBL" id="CAG5097269.1"/>
    </source>
</evidence>
<comment type="caution">
    <text evidence="14">The sequence shown here is derived from an EMBL/GenBank/DDBJ whole genome shotgun (WGS) entry which is preliminary data.</text>
</comment>
<dbReference type="Proteomes" id="UP000786811">
    <property type="component" value="Unassembled WGS sequence"/>
</dbReference>
<evidence type="ECO:0000256" key="1">
    <source>
        <dbReference type="ARBA" id="ARBA00022603"/>
    </source>
</evidence>
<dbReference type="PROSITE" id="PS50005">
    <property type="entry name" value="TPR"/>
    <property type="match status" value="1"/>
</dbReference>
<dbReference type="GO" id="GO:0032259">
    <property type="term" value="P:methylation"/>
    <property type="evidence" value="ECO:0007669"/>
    <property type="project" value="UniProtKB-KW"/>
</dbReference>
<dbReference type="SMART" id="SM00028">
    <property type="entry name" value="TPR"/>
    <property type="match status" value="3"/>
</dbReference>
<evidence type="ECO:0000256" key="11">
    <source>
        <dbReference type="PROSITE-ProRule" id="PRU00339"/>
    </source>
</evidence>
<evidence type="ECO:0000256" key="5">
    <source>
        <dbReference type="ARBA" id="ARBA00022771"/>
    </source>
</evidence>
<dbReference type="EMBL" id="CAJNRD030001121">
    <property type="protein sequence ID" value="CAG5097269.1"/>
    <property type="molecule type" value="Genomic_DNA"/>
</dbReference>
<protein>
    <recommendedName>
        <fullName evidence="8">Protein-lysine N-methyltransferase SMYD4</fullName>
    </recommendedName>
    <alternativeName>
        <fullName evidence="9">SET and MYND domain-containing protein 4</fullName>
    </alternativeName>
</protein>
<dbReference type="InterPro" id="IPR044421">
    <property type="entry name" value="SMYD4_SET"/>
</dbReference>
<dbReference type="InterPro" id="IPR001214">
    <property type="entry name" value="SET_dom"/>
</dbReference>
<evidence type="ECO:0000259" key="13">
    <source>
        <dbReference type="PROSITE" id="PS50865"/>
    </source>
</evidence>
<evidence type="ECO:0000256" key="10">
    <source>
        <dbReference type="PROSITE-ProRule" id="PRU00134"/>
    </source>
</evidence>
<gene>
    <name evidence="14" type="ORF">HICCMSTLAB_LOCUS8623</name>
</gene>
<dbReference type="SUPFAM" id="SSF144232">
    <property type="entry name" value="HIT/MYND zinc finger-like"/>
    <property type="match status" value="1"/>
</dbReference>
<dbReference type="GO" id="GO:0008270">
    <property type="term" value="F:zinc ion binding"/>
    <property type="evidence" value="ECO:0007669"/>
    <property type="project" value="UniProtKB-KW"/>
</dbReference>
<organism evidence="14 15">
    <name type="scientific">Cotesia congregata</name>
    <name type="common">Parasitoid wasp</name>
    <name type="synonym">Apanteles congregatus</name>
    <dbReference type="NCBI Taxonomy" id="51543"/>
    <lineage>
        <taxon>Eukaryota</taxon>
        <taxon>Metazoa</taxon>
        <taxon>Ecdysozoa</taxon>
        <taxon>Arthropoda</taxon>
        <taxon>Hexapoda</taxon>
        <taxon>Insecta</taxon>
        <taxon>Pterygota</taxon>
        <taxon>Neoptera</taxon>
        <taxon>Endopterygota</taxon>
        <taxon>Hymenoptera</taxon>
        <taxon>Apocrita</taxon>
        <taxon>Ichneumonoidea</taxon>
        <taxon>Braconidae</taxon>
        <taxon>Microgastrinae</taxon>
        <taxon>Cotesia</taxon>
    </lineage>
</organism>
<dbReference type="InterPro" id="IPR011990">
    <property type="entry name" value="TPR-like_helical_dom_sf"/>
</dbReference>
<dbReference type="InterPro" id="IPR002893">
    <property type="entry name" value="Znf_MYND"/>
</dbReference>
<feature type="repeat" description="TPR" evidence="11">
    <location>
        <begin position="68"/>
        <end position="101"/>
    </location>
</feature>